<reference evidence="2 3" key="1">
    <citation type="journal article" date="2016" name="Front. Microbiol.">
        <title>Comprehensive Phylogenetic Analysis of Bovine Non-aureus Staphylococci Species Based on Whole-Genome Sequencing.</title>
        <authorList>
            <person name="Naushad S."/>
            <person name="Barkema H.W."/>
            <person name="Luby C."/>
            <person name="Condas L.A."/>
            <person name="Nobrega D.B."/>
            <person name="Carson D.A."/>
            <person name="De Buck J."/>
        </authorList>
    </citation>
    <scope>NUCLEOTIDE SEQUENCE [LARGE SCALE GENOMIC DNA]</scope>
    <source>
        <strain evidence="2 3">SNUC 1084</strain>
    </source>
</reference>
<dbReference type="EMBL" id="PZFR01000054">
    <property type="protein sequence ID" value="PTI68445.1"/>
    <property type="molecule type" value="Genomic_DNA"/>
</dbReference>
<sequence length="71" mass="8275">MNRAKLRLFFNILLAIIFFCYISLIWIIDINVLGSVIYAVLFFGVLIVREVIAPWKKTSKSMNVFYSKDVV</sequence>
<evidence type="ECO:0000313" key="3">
    <source>
        <dbReference type="Proteomes" id="UP000240859"/>
    </source>
</evidence>
<keyword evidence="1" id="KW-0472">Membrane</keyword>
<accession>A0ABX5ILV3</accession>
<dbReference type="Proteomes" id="UP000240859">
    <property type="component" value="Unassembled WGS sequence"/>
</dbReference>
<protein>
    <submittedName>
        <fullName evidence="2">Uncharacterized protein</fullName>
    </submittedName>
</protein>
<name>A0ABX5ILV3_9STAP</name>
<organism evidence="2 3">
    <name type="scientific">Staphylococcus succinus</name>
    <dbReference type="NCBI Taxonomy" id="61015"/>
    <lineage>
        <taxon>Bacteria</taxon>
        <taxon>Bacillati</taxon>
        <taxon>Bacillota</taxon>
        <taxon>Bacilli</taxon>
        <taxon>Bacillales</taxon>
        <taxon>Staphylococcaceae</taxon>
        <taxon>Staphylococcus</taxon>
    </lineage>
</organism>
<gene>
    <name evidence="2" type="ORF">BU057_08890</name>
</gene>
<proteinExistence type="predicted"/>
<feature type="transmembrane region" description="Helical" evidence="1">
    <location>
        <begin position="7"/>
        <end position="27"/>
    </location>
</feature>
<evidence type="ECO:0000256" key="1">
    <source>
        <dbReference type="SAM" id="Phobius"/>
    </source>
</evidence>
<evidence type="ECO:0000313" key="2">
    <source>
        <dbReference type="EMBL" id="PTI68445.1"/>
    </source>
</evidence>
<keyword evidence="3" id="KW-1185">Reference proteome</keyword>
<comment type="caution">
    <text evidence="2">The sequence shown here is derived from an EMBL/GenBank/DDBJ whole genome shotgun (WGS) entry which is preliminary data.</text>
</comment>
<keyword evidence="1" id="KW-0812">Transmembrane</keyword>
<feature type="transmembrane region" description="Helical" evidence="1">
    <location>
        <begin position="33"/>
        <end position="52"/>
    </location>
</feature>
<keyword evidence="1" id="KW-1133">Transmembrane helix</keyword>